<evidence type="ECO:0000259" key="2">
    <source>
        <dbReference type="Pfam" id="PF20152"/>
    </source>
</evidence>
<reference evidence="4" key="2">
    <citation type="submission" date="2015-01" db="EMBL/GenBank/DDBJ databases">
        <title>Evolutionary Origins and Diversification of the Mycorrhizal Mutualists.</title>
        <authorList>
            <consortium name="DOE Joint Genome Institute"/>
            <consortium name="Mycorrhizal Genomics Consortium"/>
            <person name="Kohler A."/>
            <person name="Kuo A."/>
            <person name="Nagy L.G."/>
            <person name="Floudas D."/>
            <person name="Copeland A."/>
            <person name="Barry K.W."/>
            <person name="Cichocki N."/>
            <person name="Veneault-Fourrey C."/>
            <person name="LaButti K."/>
            <person name="Lindquist E.A."/>
            <person name="Lipzen A."/>
            <person name="Lundell T."/>
            <person name="Morin E."/>
            <person name="Murat C."/>
            <person name="Riley R."/>
            <person name="Ohm R."/>
            <person name="Sun H."/>
            <person name="Tunlid A."/>
            <person name="Henrissat B."/>
            <person name="Grigoriev I.V."/>
            <person name="Hibbett D.S."/>
            <person name="Martin F."/>
        </authorList>
    </citation>
    <scope>NUCLEOTIDE SEQUENCE [LARGE SCALE GENOMIC DNA]</scope>
    <source>
        <strain evidence="4">441</strain>
    </source>
</reference>
<dbReference type="Proteomes" id="UP000054018">
    <property type="component" value="Unassembled WGS sequence"/>
</dbReference>
<reference evidence="3 4" key="1">
    <citation type="submission" date="2014-04" db="EMBL/GenBank/DDBJ databases">
        <authorList>
            <consortium name="DOE Joint Genome Institute"/>
            <person name="Kuo A."/>
            <person name="Kohler A."/>
            <person name="Costa M.D."/>
            <person name="Nagy L.G."/>
            <person name="Floudas D."/>
            <person name="Copeland A."/>
            <person name="Barry K.W."/>
            <person name="Cichocki N."/>
            <person name="Veneault-Fourrey C."/>
            <person name="LaButti K."/>
            <person name="Lindquist E.A."/>
            <person name="Lipzen A."/>
            <person name="Lundell T."/>
            <person name="Morin E."/>
            <person name="Murat C."/>
            <person name="Sun H."/>
            <person name="Tunlid A."/>
            <person name="Henrissat B."/>
            <person name="Grigoriev I.V."/>
            <person name="Hibbett D.S."/>
            <person name="Martin F."/>
            <person name="Nordberg H.P."/>
            <person name="Cantor M.N."/>
            <person name="Hua S.X."/>
        </authorList>
    </citation>
    <scope>NUCLEOTIDE SEQUENCE [LARGE SCALE GENOMIC DNA]</scope>
    <source>
        <strain evidence="3 4">441</strain>
    </source>
</reference>
<dbReference type="Pfam" id="PF20152">
    <property type="entry name" value="DUF6534"/>
    <property type="match status" value="1"/>
</dbReference>
<evidence type="ECO:0000256" key="1">
    <source>
        <dbReference type="SAM" id="Phobius"/>
    </source>
</evidence>
<sequence length="325" mass="35925">MAASPAAIIQGPFLIGLTINILLHGILTAQVYLYFTTFKTDRSWLKTFIVILYIADTFDSVISIYYIYDALVTHFGDDANLLRANWAFAADAVLTGAIGGAVQHFFAWRVYVLSKNVFVVLAIVLCSLVNFAGSLGATISVALDPNFSLLPGLRVEVTMWLVGAVLADTIIAIALVWHLGRHKYLYPALNSTINRILRMTVQTGVLTTIFAVIDLTCYLCISSGIHLIFNIPLSKLYTNCMLSTLNARKVWRYDGSSEGDPSRGDIRSQSVAFQAQSTQPEVFVHVESRQLTNTDDKPRHSLFHHCRASKDAWNGEEDGSSINEV</sequence>
<gene>
    <name evidence="3" type="ORF">PISMIDRAFT_601298</name>
</gene>
<feature type="transmembrane region" description="Helical" evidence="1">
    <location>
        <begin position="159"/>
        <end position="180"/>
    </location>
</feature>
<proteinExistence type="predicted"/>
<organism evidence="3 4">
    <name type="scientific">Pisolithus microcarpus 441</name>
    <dbReference type="NCBI Taxonomy" id="765257"/>
    <lineage>
        <taxon>Eukaryota</taxon>
        <taxon>Fungi</taxon>
        <taxon>Dikarya</taxon>
        <taxon>Basidiomycota</taxon>
        <taxon>Agaricomycotina</taxon>
        <taxon>Agaricomycetes</taxon>
        <taxon>Agaricomycetidae</taxon>
        <taxon>Boletales</taxon>
        <taxon>Sclerodermatineae</taxon>
        <taxon>Pisolithaceae</taxon>
        <taxon>Pisolithus</taxon>
    </lineage>
</organism>
<dbReference type="OrthoDB" id="3265526at2759"/>
<dbReference type="InterPro" id="IPR045339">
    <property type="entry name" value="DUF6534"/>
</dbReference>
<keyword evidence="1" id="KW-0472">Membrane</keyword>
<feature type="transmembrane region" description="Helical" evidence="1">
    <location>
        <begin position="201"/>
        <end position="229"/>
    </location>
</feature>
<feature type="domain" description="DUF6534" evidence="2">
    <location>
        <begin position="164"/>
        <end position="249"/>
    </location>
</feature>
<feature type="transmembrane region" description="Helical" evidence="1">
    <location>
        <begin position="118"/>
        <end position="139"/>
    </location>
</feature>
<dbReference type="AlphaFoldDB" id="A0A0C9ZCD0"/>
<keyword evidence="1" id="KW-1133">Transmembrane helix</keyword>
<evidence type="ECO:0000313" key="3">
    <source>
        <dbReference type="EMBL" id="KIK20077.1"/>
    </source>
</evidence>
<dbReference type="HOGENOM" id="CLU_046025_2_0_1"/>
<keyword evidence="4" id="KW-1185">Reference proteome</keyword>
<accession>A0A0C9ZCD0</accession>
<protein>
    <recommendedName>
        <fullName evidence="2">DUF6534 domain-containing protein</fullName>
    </recommendedName>
</protein>
<dbReference type="PANTHER" id="PTHR40465">
    <property type="entry name" value="CHROMOSOME 1, WHOLE GENOME SHOTGUN SEQUENCE"/>
    <property type="match status" value="1"/>
</dbReference>
<dbReference type="EMBL" id="KN833772">
    <property type="protein sequence ID" value="KIK20077.1"/>
    <property type="molecule type" value="Genomic_DNA"/>
</dbReference>
<keyword evidence="1" id="KW-0812">Transmembrane</keyword>
<feature type="transmembrane region" description="Helical" evidence="1">
    <location>
        <begin position="47"/>
        <end position="68"/>
    </location>
</feature>
<feature type="transmembrane region" description="Helical" evidence="1">
    <location>
        <begin position="12"/>
        <end position="35"/>
    </location>
</feature>
<evidence type="ECO:0000313" key="4">
    <source>
        <dbReference type="Proteomes" id="UP000054018"/>
    </source>
</evidence>
<name>A0A0C9ZCD0_9AGAM</name>
<dbReference type="PANTHER" id="PTHR40465:SF1">
    <property type="entry name" value="DUF6534 DOMAIN-CONTAINING PROTEIN"/>
    <property type="match status" value="1"/>
</dbReference>
<feature type="transmembrane region" description="Helical" evidence="1">
    <location>
        <begin position="88"/>
        <end position="106"/>
    </location>
</feature>